<feature type="region of interest" description="Disordered" evidence="5">
    <location>
        <begin position="1"/>
        <end position="53"/>
    </location>
</feature>
<feature type="compositionally biased region" description="Polar residues" evidence="5">
    <location>
        <begin position="1761"/>
        <end position="1802"/>
    </location>
</feature>
<comment type="similarity">
    <text evidence="1">Belongs to the WD repeat RAPTOR family.</text>
</comment>
<feature type="compositionally biased region" description="Low complexity" evidence="5">
    <location>
        <begin position="939"/>
        <end position="952"/>
    </location>
</feature>
<dbReference type="SMART" id="SM00320">
    <property type="entry name" value="WD40"/>
    <property type="match status" value="5"/>
</dbReference>
<feature type="region of interest" description="Disordered" evidence="5">
    <location>
        <begin position="1087"/>
        <end position="1108"/>
    </location>
</feature>
<dbReference type="Gene3D" id="1.25.10.10">
    <property type="entry name" value="Leucine-rich Repeat Variant"/>
    <property type="match status" value="1"/>
</dbReference>
<protein>
    <recommendedName>
        <fullName evidence="6">Raptor N-terminal CASPase-like domain-containing protein</fullName>
    </recommendedName>
</protein>
<organism evidence="7 8">
    <name type="scientific">Armillaria ostoyae</name>
    <name type="common">Armillaria root rot fungus</name>
    <dbReference type="NCBI Taxonomy" id="47428"/>
    <lineage>
        <taxon>Eukaryota</taxon>
        <taxon>Fungi</taxon>
        <taxon>Dikarya</taxon>
        <taxon>Basidiomycota</taxon>
        <taxon>Agaricomycotina</taxon>
        <taxon>Agaricomycetes</taxon>
        <taxon>Agaricomycetidae</taxon>
        <taxon>Agaricales</taxon>
        <taxon>Marasmiineae</taxon>
        <taxon>Physalacriaceae</taxon>
        <taxon>Armillaria</taxon>
    </lineage>
</organism>
<dbReference type="EMBL" id="FUEG01000030">
    <property type="protein sequence ID" value="SJL15681.1"/>
    <property type="molecule type" value="Genomic_DNA"/>
</dbReference>
<dbReference type="SUPFAM" id="SSF50978">
    <property type="entry name" value="WD40 repeat-like"/>
    <property type="match status" value="1"/>
</dbReference>
<feature type="region of interest" description="Disordered" evidence="5">
    <location>
        <begin position="1856"/>
        <end position="1908"/>
    </location>
</feature>
<dbReference type="GO" id="GO:0030674">
    <property type="term" value="F:protein-macromolecule adaptor activity"/>
    <property type="evidence" value="ECO:0007669"/>
    <property type="project" value="TreeGrafter"/>
</dbReference>
<proteinExistence type="inferred from homology"/>
<dbReference type="Gene3D" id="2.130.10.10">
    <property type="entry name" value="YVTN repeat-like/Quinoprotein amine dehydrogenase"/>
    <property type="match status" value="2"/>
</dbReference>
<feature type="region of interest" description="Disordered" evidence="5">
    <location>
        <begin position="938"/>
        <end position="979"/>
    </location>
</feature>
<dbReference type="GO" id="GO:0031931">
    <property type="term" value="C:TORC1 complex"/>
    <property type="evidence" value="ECO:0007669"/>
    <property type="project" value="InterPro"/>
</dbReference>
<evidence type="ECO:0000256" key="2">
    <source>
        <dbReference type="ARBA" id="ARBA00022574"/>
    </source>
</evidence>
<dbReference type="Pfam" id="PF14538">
    <property type="entry name" value="Raptor_N"/>
    <property type="match status" value="1"/>
</dbReference>
<dbReference type="PRINTS" id="PR01547">
    <property type="entry name" value="YEAST176DUF"/>
</dbReference>
<dbReference type="InterPro" id="IPR004083">
    <property type="entry name" value="Raptor"/>
</dbReference>
<feature type="region of interest" description="Disordered" evidence="5">
    <location>
        <begin position="1519"/>
        <end position="1551"/>
    </location>
</feature>
<evidence type="ECO:0000313" key="8">
    <source>
        <dbReference type="Proteomes" id="UP000219338"/>
    </source>
</evidence>
<reference evidence="8" key="1">
    <citation type="journal article" date="2017" name="Nat. Ecol. Evol.">
        <title>Genome expansion and lineage-specific genetic innovations in the forest pathogenic fungi Armillaria.</title>
        <authorList>
            <person name="Sipos G."/>
            <person name="Prasanna A.N."/>
            <person name="Walter M.C."/>
            <person name="O'Connor E."/>
            <person name="Balint B."/>
            <person name="Krizsan K."/>
            <person name="Kiss B."/>
            <person name="Hess J."/>
            <person name="Varga T."/>
            <person name="Slot J."/>
            <person name="Riley R."/>
            <person name="Boka B."/>
            <person name="Rigling D."/>
            <person name="Barry K."/>
            <person name="Lee J."/>
            <person name="Mihaltcheva S."/>
            <person name="LaButti K."/>
            <person name="Lipzen A."/>
            <person name="Waldron R."/>
            <person name="Moloney N.M."/>
            <person name="Sperisen C."/>
            <person name="Kredics L."/>
            <person name="Vagvoelgyi C."/>
            <person name="Patrignani A."/>
            <person name="Fitzpatrick D."/>
            <person name="Nagy I."/>
            <person name="Doyle S."/>
            <person name="Anderson J.B."/>
            <person name="Grigoriev I.V."/>
            <person name="Gueldener U."/>
            <person name="Muensterkoetter M."/>
            <person name="Nagy L.G."/>
        </authorList>
    </citation>
    <scope>NUCLEOTIDE SEQUENCE [LARGE SCALE GENOMIC DNA]</scope>
    <source>
        <strain evidence="8">C18/9</strain>
    </source>
</reference>
<keyword evidence="2 4" id="KW-0853">WD repeat</keyword>
<dbReference type="OMA" id="ELREWPD"/>
<feature type="compositionally biased region" description="Pro residues" evidence="5">
    <location>
        <begin position="953"/>
        <end position="964"/>
    </location>
</feature>
<gene>
    <name evidence="7" type="ORF">ARMOST_19185</name>
</gene>
<feature type="compositionally biased region" description="Basic and acidic residues" evidence="5">
    <location>
        <begin position="1897"/>
        <end position="1907"/>
    </location>
</feature>
<dbReference type="GO" id="GO:0009267">
    <property type="term" value="P:cellular response to starvation"/>
    <property type="evidence" value="ECO:0007669"/>
    <property type="project" value="TreeGrafter"/>
</dbReference>
<evidence type="ECO:0000259" key="6">
    <source>
        <dbReference type="SMART" id="SM01302"/>
    </source>
</evidence>
<dbReference type="SMART" id="SM01302">
    <property type="entry name" value="Raptor_N"/>
    <property type="match status" value="1"/>
</dbReference>
<feature type="compositionally biased region" description="Low complexity" evidence="5">
    <location>
        <begin position="1742"/>
        <end position="1754"/>
    </location>
</feature>
<dbReference type="InterPro" id="IPR016024">
    <property type="entry name" value="ARM-type_fold"/>
</dbReference>
<dbReference type="InterPro" id="IPR015943">
    <property type="entry name" value="WD40/YVTN_repeat-like_dom_sf"/>
</dbReference>
<keyword evidence="8" id="KW-1185">Reference proteome</keyword>
<keyword evidence="3" id="KW-0677">Repeat</keyword>
<sequence length="1931" mass="214028">MPEHMPSRPPPKFHTGLNSDSESETDSSRKQSHSRTRTENHLSHRGASLETSVDAAAPPIPYWSAKRHLTCGNPTPQPPWSAQLTPWRNSALGKLKTANAALILCLNIDVDPPDVVKTQPCAALECWVDPRLLPSNRAVEAIGANLKSQYEGLSLKIQYKPILDPSQEDIRKCCQQLRRQAKDDAVLFHYNGHGVPKPTASGELWCFNRNYTQYIPVSLQDIQNWLGSPGVYIWDCSAAGHLLQNFNQFAERRDSDASMSHGGYAPERTPYLQSIQLAACAANEHLPSCPELPADVFTSCLTSPIDMALRYFVLNQKLPDGVEQDMIMQLPGDLKDRRTPLGELNWIFIAITDTIAWTSFSRETFSRLYRCDLLVASLFRNFLLAERILKNYGCTPHTYPPLPATNTHPLWATWDLAVDACLRQLPDLLRNKAPAKAKNSAIGQPPAPAAVITDENEVLPGRIGSLRHVTKDEDASQIPPYTYVPSRFFADQLTAFEVWISRGGSALTRRGPMSMPISKEKGLEENGSPVANGAIEDPLVPRKPPDQLPIVLQVLLSQPHRLRALILLSQFVDLGPWAVNMVLSIGIFPYMAKLLQAAGQDLRPVLIFIWTRILAVDPSVQVDLYNNAQGYRYFSKILAMPDDGVLPNSSEHQAMVCFILASLSRDFPNGQAACWDERVFDACLDKLDDPDFLLRQWAALCIAQLWDSNDKGRKDAVQRMTTERLNVMLNDESVEVRCAVLYALQTFMGASGSLDPTKRGGGGSGNLMGLFEMEENFHMRLEVSLVMGATFIIKDDASPMARKELLVLISSLVREWRGHFIVCAWLYWEQDQRWRTKGFGPYSPVDDVSGQAIDEWIESFDFSSQEENRVILSSFFTIFVVLLDLSEDPYSEVAANAQTIVDYIMALLLDSPFSQHDATSLRRQPIVSPDYRPSVIETVPRSRVPSSHSPLASAPPSPKPPRPAFPRSDTMTSVTTSVSNTLRRTSSFANALKTFANGVTFPSLEDGHSALFGSSRSDFDVSRPPSPNLNLARYAPPYYRMSLPVYQNGNSSSPSLQPSVLDYTPKDVMEALMLEDMERLRARHRKHRRGGGGGSIPSPSNSTFSTGSSASSLMLGLGTGMGLRDVLPLKSTYFDWCTEYFTEPQMRQTEADEPGSIQYNHQVWRQRRNEKVDVETRSQAEIAPCHRWDRPVATLQSIGHPMTMAFHSYDQHLVVANEHDIVAVWDWSQKKKLNQFCNGNPRGTSITSMHIINQDVGGIIMTGSDDGIVRLFRNYDPTLEQGPIQLVSAFRGLQEVISIKRGSGLVMDWKAANGTLLIGGDSRIIKSWDAQTESQGMDILTDSESPVTAIASDRHGYSEVFAVSFANGAVKLFDARIDDEEPVIMTFPGHTTWVQNICPHPASGFQFLSAGVDGIVKLWDLRNERQAAETWDLNSRGLSAFDVHRTTEVFAGSSAITPHQWKEQKITVQSIKGQMKPSSVSVPTGHVLQPPRVPASPFSHRLTSLVFHPTEMLYGVGEPDGTATARTEGHDEEESCSKEEERSHRSMALQDQRMQQAVRAGGRLEETPEDNETAFDARILLPSMRRYLHKGELMLSGAIRNQGRFVSFFLRAAAEGHRRHNGIVIEAMEQELLNEGPSRSSSIAPSIKGKEPMLATSHSAQGKSVVSGPATGHSSYYRQHTAHSSTYVPEYTQVGLPTSATRLNGATNWAQSHPWPEGVPPPAAIGYPIYYTPSPYYRQNGVTPVPQHQHQPPTEADYRAGSSSRTQSPHQTAHSRLGTPQNDSNSSPSGPETPDGDQQMSASHEPATVNPSDVDTLTEEEMKVLSMQLTHAAMEVVLNNAKYPRRESMHGVNLEDINSRWSSPNQPESDLDHGEDARISPGDRTGSGLLSYGTPLDRPEPMEHMLTEDGEPMLNPAELLTQESLASPPPS</sequence>
<evidence type="ECO:0000256" key="4">
    <source>
        <dbReference type="PROSITE-ProRule" id="PRU00221"/>
    </source>
</evidence>
<evidence type="ECO:0000256" key="5">
    <source>
        <dbReference type="SAM" id="MobiDB-lite"/>
    </source>
</evidence>
<feature type="compositionally biased region" description="Polar residues" evidence="5">
    <location>
        <begin position="1859"/>
        <end position="1868"/>
    </location>
</feature>
<evidence type="ECO:0000313" key="7">
    <source>
        <dbReference type="EMBL" id="SJL15681.1"/>
    </source>
</evidence>
<evidence type="ECO:0000256" key="3">
    <source>
        <dbReference type="ARBA" id="ARBA00022737"/>
    </source>
</evidence>
<feature type="compositionally biased region" description="Low complexity" evidence="5">
    <location>
        <begin position="965"/>
        <end position="979"/>
    </location>
</feature>
<dbReference type="PROSITE" id="PS50294">
    <property type="entry name" value="WD_REPEATS_REGION"/>
    <property type="match status" value="1"/>
</dbReference>
<accession>A0A284S3T7</accession>
<dbReference type="OrthoDB" id="10262360at2759"/>
<feature type="compositionally biased region" description="Low complexity" evidence="5">
    <location>
        <begin position="1098"/>
        <end position="1108"/>
    </location>
</feature>
<dbReference type="InterPro" id="IPR029347">
    <property type="entry name" value="Raptor_N"/>
</dbReference>
<dbReference type="GO" id="GO:0010506">
    <property type="term" value="P:regulation of autophagy"/>
    <property type="evidence" value="ECO:0007669"/>
    <property type="project" value="TreeGrafter"/>
</dbReference>
<feature type="region of interest" description="Disordered" evidence="5">
    <location>
        <begin position="1636"/>
        <end position="1672"/>
    </location>
</feature>
<feature type="domain" description="Raptor N-terminal CASPase-like" evidence="6">
    <location>
        <begin position="94"/>
        <end position="247"/>
    </location>
</feature>
<dbReference type="GO" id="GO:0071230">
    <property type="term" value="P:cellular response to amino acid stimulus"/>
    <property type="evidence" value="ECO:0007669"/>
    <property type="project" value="TreeGrafter"/>
</dbReference>
<dbReference type="PANTHER" id="PTHR12848">
    <property type="entry name" value="REGULATORY-ASSOCIATED PROTEIN OF MTOR"/>
    <property type="match status" value="1"/>
</dbReference>
<dbReference type="GO" id="GO:0030307">
    <property type="term" value="P:positive regulation of cell growth"/>
    <property type="evidence" value="ECO:0007669"/>
    <property type="project" value="TreeGrafter"/>
</dbReference>
<dbReference type="InterPro" id="IPR036322">
    <property type="entry name" value="WD40_repeat_dom_sf"/>
</dbReference>
<dbReference type="GO" id="GO:0005737">
    <property type="term" value="C:cytoplasm"/>
    <property type="evidence" value="ECO:0007669"/>
    <property type="project" value="TreeGrafter"/>
</dbReference>
<dbReference type="Proteomes" id="UP000219338">
    <property type="component" value="Unassembled WGS sequence"/>
</dbReference>
<feature type="repeat" description="WD" evidence="4">
    <location>
        <begin position="1387"/>
        <end position="1429"/>
    </location>
</feature>
<dbReference type="PANTHER" id="PTHR12848:SF16">
    <property type="entry name" value="REGULATORY-ASSOCIATED PROTEIN OF MTOR"/>
    <property type="match status" value="1"/>
</dbReference>
<dbReference type="SUPFAM" id="SSF48371">
    <property type="entry name" value="ARM repeat"/>
    <property type="match status" value="1"/>
</dbReference>
<dbReference type="Pfam" id="PF00400">
    <property type="entry name" value="WD40"/>
    <property type="match status" value="1"/>
</dbReference>
<evidence type="ECO:0000256" key="1">
    <source>
        <dbReference type="ARBA" id="ARBA00009257"/>
    </source>
</evidence>
<feature type="region of interest" description="Disordered" evidence="5">
    <location>
        <begin position="1740"/>
        <end position="1815"/>
    </location>
</feature>
<name>A0A284S3T7_ARMOS</name>
<dbReference type="InterPro" id="IPR011989">
    <property type="entry name" value="ARM-like"/>
</dbReference>
<dbReference type="InterPro" id="IPR001680">
    <property type="entry name" value="WD40_rpt"/>
</dbReference>
<dbReference type="PROSITE" id="PS50082">
    <property type="entry name" value="WD_REPEATS_2"/>
    <property type="match status" value="1"/>
</dbReference>
<dbReference type="GO" id="GO:0031929">
    <property type="term" value="P:TOR signaling"/>
    <property type="evidence" value="ECO:0007669"/>
    <property type="project" value="InterPro"/>
</dbReference>
<dbReference type="STRING" id="47428.A0A284S3T7"/>
<feature type="compositionally biased region" description="Basic and acidic residues" evidence="5">
    <location>
        <begin position="1535"/>
        <end position="1544"/>
    </location>
</feature>